<dbReference type="PANTHER" id="PTHR42941">
    <property type="entry name" value="SLL1037 PROTEIN"/>
    <property type="match status" value="1"/>
</dbReference>
<proteinExistence type="predicted"/>
<evidence type="ECO:0000313" key="1">
    <source>
        <dbReference type="EMBL" id="MBK1620432.1"/>
    </source>
</evidence>
<dbReference type="Proteomes" id="UP001138768">
    <property type="component" value="Unassembled WGS sequence"/>
</dbReference>
<dbReference type="Pfam" id="PF16868">
    <property type="entry name" value="NMT1_3"/>
    <property type="match status" value="1"/>
</dbReference>
<sequence length="444" mass="49085">MNPQRRSFKLRGRLEMLALFGGGALLVIAGIAVALQFVKPAPPRQISMATGHPEGAYYQYAKRYQAILARNGIELELIETQGSVDNLALMLQPERDVDLALIQGGVASKAQSAELSGLGSLFYEPVWLLTRTGSRPIPLNQLQGARIGIGPEDSGTRFLVQRILAANGIDTGNADLVVEGTETSGQRLANGDLDLMFVVGSPDSPLLLKLVADQQIELQNLGRADAYARRYDWLTILKLPEGTLDLKRNVPAEDLQMIAATANLVARENFHPALVALVLSAAAEVHSGQHLLSGADSFPTSANSDFPLNSDAARFYKSGPPLLQRWLPFWVANWIDRIKIMLVPLLALLLPLSKMLPPAYRWRIRRRILHWYKDLKSIDLELDAAQLDARRLHKLHAALNMIERDVAQVDVPLGYSDQLYQLRLHIAFLQNKLERLTQAPEGTA</sequence>
<protein>
    <recommendedName>
        <fullName evidence="3">C4-dicarboxylate ABC transporter substrate-binding protein</fullName>
    </recommendedName>
</protein>
<evidence type="ECO:0008006" key="3">
    <source>
        <dbReference type="Google" id="ProtNLM"/>
    </source>
</evidence>
<comment type="caution">
    <text evidence="1">The sequence shown here is derived from an EMBL/GenBank/DDBJ whole genome shotgun (WGS) entry which is preliminary data.</text>
</comment>
<reference evidence="1 2" key="1">
    <citation type="journal article" date="2020" name="Microorganisms">
        <title>Osmotic Adaptation and Compatible Solute Biosynthesis of Phototrophic Bacteria as Revealed from Genome Analyses.</title>
        <authorList>
            <person name="Imhoff J.F."/>
            <person name="Rahn T."/>
            <person name="Kunzel S."/>
            <person name="Keller A."/>
            <person name="Neulinger S.C."/>
        </authorList>
    </citation>
    <scope>NUCLEOTIDE SEQUENCE [LARGE SCALE GENOMIC DNA]</scope>
    <source>
        <strain evidence="1 2">DSM 25653</strain>
    </source>
</reference>
<gene>
    <name evidence="1" type="ORF">CKO42_18715</name>
</gene>
<dbReference type="InterPro" id="IPR011852">
    <property type="entry name" value="TRAP_TAXI"/>
</dbReference>
<dbReference type="SUPFAM" id="SSF53850">
    <property type="entry name" value="Periplasmic binding protein-like II"/>
    <property type="match status" value="1"/>
</dbReference>
<dbReference type="AlphaFoldDB" id="A0A9X1B691"/>
<evidence type="ECO:0000313" key="2">
    <source>
        <dbReference type="Proteomes" id="UP001138768"/>
    </source>
</evidence>
<dbReference type="PANTHER" id="PTHR42941:SF1">
    <property type="entry name" value="SLL1037 PROTEIN"/>
    <property type="match status" value="1"/>
</dbReference>
<organism evidence="1 2">
    <name type="scientific">Lamprobacter modestohalophilus</name>
    <dbReference type="NCBI Taxonomy" id="1064514"/>
    <lineage>
        <taxon>Bacteria</taxon>
        <taxon>Pseudomonadati</taxon>
        <taxon>Pseudomonadota</taxon>
        <taxon>Gammaproteobacteria</taxon>
        <taxon>Chromatiales</taxon>
        <taxon>Chromatiaceae</taxon>
        <taxon>Lamprobacter</taxon>
    </lineage>
</organism>
<dbReference type="RefSeq" id="WP_200247362.1">
    <property type="nucleotide sequence ID" value="NZ_NRRY01000039.1"/>
</dbReference>
<accession>A0A9X1B691</accession>
<name>A0A9X1B691_9GAMM</name>
<dbReference type="EMBL" id="NRRY01000039">
    <property type="protein sequence ID" value="MBK1620432.1"/>
    <property type="molecule type" value="Genomic_DNA"/>
</dbReference>
<keyword evidence="2" id="KW-1185">Reference proteome</keyword>
<dbReference type="Gene3D" id="3.40.190.10">
    <property type="entry name" value="Periplasmic binding protein-like II"/>
    <property type="match status" value="2"/>
</dbReference>